<feature type="transmembrane region" description="Helical" evidence="2">
    <location>
        <begin position="158"/>
        <end position="181"/>
    </location>
</feature>
<organism evidence="3 4">
    <name type="scientific">Aspergillus taichungensis</name>
    <dbReference type="NCBI Taxonomy" id="482145"/>
    <lineage>
        <taxon>Eukaryota</taxon>
        <taxon>Fungi</taxon>
        <taxon>Dikarya</taxon>
        <taxon>Ascomycota</taxon>
        <taxon>Pezizomycotina</taxon>
        <taxon>Eurotiomycetes</taxon>
        <taxon>Eurotiomycetidae</taxon>
        <taxon>Eurotiales</taxon>
        <taxon>Aspergillaceae</taxon>
        <taxon>Aspergillus</taxon>
        <taxon>Aspergillus subgen. Circumdati</taxon>
    </lineage>
</organism>
<evidence type="ECO:0008006" key="5">
    <source>
        <dbReference type="Google" id="ProtNLM"/>
    </source>
</evidence>
<gene>
    <name evidence="3" type="ORF">BDW42DRAFT_171057</name>
</gene>
<keyword evidence="4" id="KW-1185">Reference proteome</keyword>
<name>A0A2J5HSZ2_9EURO</name>
<keyword evidence="2" id="KW-0472">Membrane</keyword>
<dbReference type="EMBL" id="KZ559548">
    <property type="protein sequence ID" value="PLN80395.1"/>
    <property type="molecule type" value="Genomic_DNA"/>
</dbReference>
<keyword evidence="2" id="KW-0812">Transmembrane</keyword>
<accession>A0A2J5HSZ2</accession>
<feature type="compositionally biased region" description="Polar residues" evidence="1">
    <location>
        <begin position="236"/>
        <end position="250"/>
    </location>
</feature>
<protein>
    <recommendedName>
        <fullName evidence="5">Mid2 domain-containing protein</fullName>
    </recommendedName>
</protein>
<keyword evidence="2" id="KW-1133">Transmembrane helix</keyword>
<evidence type="ECO:0000256" key="1">
    <source>
        <dbReference type="SAM" id="MobiDB-lite"/>
    </source>
</evidence>
<evidence type="ECO:0000256" key="2">
    <source>
        <dbReference type="SAM" id="Phobius"/>
    </source>
</evidence>
<feature type="region of interest" description="Disordered" evidence="1">
    <location>
        <begin position="192"/>
        <end position="250"/>
    </location>
</feature>
<evidence type="ECO:0000313" key="4">
    <source>
        <dbReference type="Proteomes" id="UP000235023"/>
    </source>
</evidence>
<reference evidence="4" key="1">
    <citation type="submission" date="2017-12" db="EMBL/GenBank/DDBJ databases">
        <authorList>
            <consortium name="DOE Joint Genome Institute"/>
            <person name="Mondo S.J."/>
            <person name="Kjaerbolling I."/>
            <person name="Vesth T.C."/>
            <person name="Frisvad J.C."/>
            <person name="Nybo J.L."/>
            <person name="Theobald S."/>
            <person name="Kuo A."/>
            <person name="Bowyer P."/>
            <person name="Matsuda Y."/>
            <person name="Lyhne E.K."/>
            <person name="Kogle M.E."/>
            <person name="Clum A."/>
            <person name="Lipzen A."/>
            <person name="Salamov A."/>
            <person name="Ngan C.Y."/>
            <person name="Daum C."/>
            <person name="Chiniquy J."/>
            <person name="Barry K."/>
            <person name="LaButti K."/>
            <person name="Haridas S."/>
            <person name="Simmons B.A."/>
            <person name="Magnuson J.K."/>
            <person name="Mortensen U.H."/>
            <person name="Larsen T.O."/>
            <person name="Grigoriev I.V."/>
            <person name="Baker S.E."/>
            <person name="Andersen M.R."/>
            <person name="Nordberg H.P."/>
            <person name="Cantor M.N."/>
            <person name="Hua S.X."/>
        </authorList>
    </citation>
    <scope>NUCLEOTIDE SEQUENCE [LARGE SCALE GENOMIC DNA]</scope>
    <source>
        <strain evidence="4">IBT 19404</strain>
    </source>
</reference>
<feature type="compositionally biased region" description="Polar residues" evidence="1">
    <location>
        <begin position="213"/>
        <end position="228"/>
    </location>
</feature>
<evidence type="ECO:0000313" key="3">
    <source>
        <dbReference type="EMBL" id="PLN80395.1"/>
    </source>
</evidence>
<sequence>MSPPCYAMHDGAITVIDIDLPCGVTNSSHPHVTCCVAGDYCMSNSICKHAPANEPHVYYNADCTEQAMEDPACGVRCGGKHRSDLTYDKAKGVWACCSTNDDGTANCDNATDEIFPAPPPTWLSTIQYLPPEGTPTYATSKPTPTQISNPSAVSAGTAAGIGIGAGLGVVLLAGAIAFFFLRDNKKKPVPNQQSTYYYPVPDQTPLNAPPSFSHRSWQSSLVEPQSSAVYELGKSQEPSEIDTSYQPHGR</sequence>
<dbReference type="Proteomes" id="UP000235023">
    <property type="component" value="Unassembled WGS sequence"/>
</dbReference>
<proteinExistence type="predicted"/>
<dbReference type="AlphaFoldDB" id="A0A2J5HSZ2"/>
<dbReference type="OrthoDB" id="5215637at2759"/>